<evidence type="ECO:0000313" key="2">
    <source>
        <dbReference type="EMBL" id="CAB5219595.1"/>
    </source>
</evidence>
<dbReference type="EMBL" id="LR796220">
    <property type="protein sequence ID" value="CAB4128700.1"/>
    <property type="molecule type" value="Genomic_DNA"/>
</dbReference>
<protein>
    <submittedName>
        <fullName evidence="2">Uncharacterized protein</fullName>
    </submittedName>
</protein>
<reference evidence="2" key="1">
    <citation type="submission" date="2020-05" db="EMBL/GenBank/DDBJ databases">
        <authorList>
            <person name="Chiriac C."/>
            <person name="Salcher M."/>
            <person name="Ghai R."/>
            <person name="Kavagutti S V."/>
        </authorList>
    </citation>
    <scope>NUCLEOTIDE SEQUENCE</scope>
</reference>
<sequence>MTFLLSEDKALREKLQGMVVYDQRAENDDTPRPVGVFFGQPDQEIRSQTYPYVTIDMVDIQRDTQREMRGVGPAAAYLNNVSYNPDTEGVDVDLPIPVYIDYQITTYARQPRHDREILAQLLTTKFPMRFGYLEIPEKSVTVGDTTTNSITLRRLDVLNVAKRDVTEQAKRLFVNAISVRVSSEIVQGVFRKFNKVSTVELNKPSDLVDWPITPDQTPVGHDTITVLDVTP</sequence>
<dbReference type="EMBL" id="LR798276">
    <property type="protein sequence ID" value="CAB5219595.1"/>
    <property type="molecule type" value="Genomic_DNA"/>
</dbReference>
<proteinExistence type="predicted"/>
<name>A0A6J7WS38_9CAUD</name>
<evidence type="ECO:0000313" key="1">
    <source>
        <dbReference type="EMBL" id="CAB4128700.1"/>
    </source>
</evidence>
<gene>
    <name evidence="1" type="ORF">UFOVP110_65</name>
    <name evidence="2" type="ORF">UFOVP223_99</name>
</gene>
<accession>A0A6J7WS38</accession>
<organism evidence="2">
    <name type="scientific">uncultured Caudovirales phage</name>
    <dbReference type="NCBI Taxonomy" id="2100421"/>
    <lineage>
        <taxon>Viruses</taxon>
        <taxon>Duplodnaviria</taxon>
        <taxon>Heunggongvirae</taxon>
        <taxon>Uroviricota</taxon>
        <taxon>Caudoviricetes</taxon>
        <taxon>Peduoviridae</taxon>
        <taxon>Maltschvirus</taxon>
        <taxon>Maltschvirus maltsch</taxon>
    </lineage>
</organism>